<evidence type="ECO:0000313" key="3">
    <source>
        <dbReference type="Proteomes" id="UP001183202"/>
    </source>
</evidence>
<evidence type="ECO:0000256" key="1">
    <source>
        <dbReference type="SAM" id="MobiDB-lite"/>
    </source>
</evidence>
<evidence type="ECO:0000313" key="2">
    <source>
        <dbReference type="EMBL" id="MDT0352685.1"/>
    </source>
</evidence>
<dbReference type="Proteomes" id="UP001183202">
    <property type="component" value="Unassembled WGS sequence"/>
</dbReference>
<gene>
    <name evidence="2" type="ORF">RM445_24485</name>
</gene>
<name>A0ABU2NFE6_9PSEU</name>
<dbReference type="Pfam" id="PF06245">
    <property type="entry name" value="DUF1015"/>
    <property type="match status" value="1"/>
</dbReference>
<dbReference type="EMBL" id="JAVREJ010000020">
    <property type="protein sequence ID" value="MDT0352685.1"/>
    <property type="molecule type" value="Genomic_DNA"/>
</dbReference>
<dbReference type="InterPro" id="IPR008323">
    <property type="entry name" value="UCP033563"/>
</dbReference>
<dbReference type="PANTHER" id="PTHR36454">
    <property type="entry name" value="LMO2823 PROTEIN"/>
    <property type="match status" value="1"/>
</dbReference>
<dbReference type="RefSeq" id="WP_311559191.1">
    <property type="nucleotide sequence ID" value="NZ_JAVREJ010000020.1"/>
</dbReference>
<keyword evidence="3" id="KW-1185">Reference proteome</keyword>
<dbReference type="PANTHER" id="PTHR36454:SF1">
    <property type="entry name" value="DUF1015 DOMAIN-CONTAINING PROTEIN"/>
    <property type="match status" value="1"/>
</dbReference>
<accession>A0ABU2NFE6</accession>
<sequence>MTRASAPLAGATRTRPTTAGGGDVVRPFAGWLVRAEAAAEEVDAMSEVAVAVRSAPRLVRPDAYEPMSPALYVYRQSTPHGEHTGIVCDLRPEAFLDGRVRGHESVQPDRVEGLARYLATVPQRVELVSTLHRAGPVVRTTLARAPALPAAREVDGPDGSHHTIWRIPGGPLTEALCRELGTATHYIADGHHRVAASLKVWARSGRDSSHSVLCVAYPLDGLRLASFDRRVAGPIDSALVRGLLEAHFDIRPAADTREALASGIGVNLDGRWYTATCSAGRPPGSAGLDVSLLHHRVLDRLPAGTKVEWTRAPIEALLAACAADGGVLIVLPPPTLETVIAIADAGEVVPAKSTFFSPKPGSGIFLRAPSA</sequence>
<organism evidence="2 3">
    <name type="scientific">Pseudonocardia charpentierae</name>
    <dbReference type="NCBI Taxonomy" id="3075545"/>
    <lineage>
        <taxon>Bacteria</taxon>
        <taxon>Bacillati</taxon>
        <taxon>Actinomycetota</taxon>
        <taxon>Actinomycetes</taxon>
        <taxon>Pseudonocardiales</taxon>
        <taxon>Pseudonocardiaceae</taxon>
        <taxon>Pseudonocardia</taxon>
    </lineage>
</organism>
<feature type="region of interest" description="Disordered" evidence="1">
    <location>
        <begin position="1"/>
        <end position="21"/>
    </location>
</feature>
<proteinExistence type="predicted"/>
<comment type="caution">
    <text evidence="2">The sequence shown here is derived from an EMBL/GenBank/DDBJ whole genome shotgun (WGS) entry which is preliminary data.</text>
</comment>
<feature type="compositionally biased region" description="Low complexity" evidence="1">
    <location>
        <begin position="1"/>
        <end position="18"/>
    </location>
</feature>
<reference evidence="3" key="1">
    <citation type="submission" date="2023-07" db="EMBL/GenBank/DDBJ databases">
        <title>30 novel species of actinomycetes from the DSMZ collection.</title>
        <authorList>
            <person name="Nouioui I."/>
        </authorList>
    </citation>
    <scope>NUCLEOTIDE SEQUENCE [LARGE SCALE GENOMIC DNA]</scope>
    <source>
        <strain evidence="3">DSM 45834</strain>
    </source>
</reference>
<protein>
    <submittedName>
        <fullName evidence="2">DUF1015 family protein</fullName>
    </submittedName>
</protein>